<evidence type="ECO:0000313" key="2">
    <source>
        <dbReference type="Proteomes" id="UP000828390"/>
    </source>
</evidence>
<comment type="caution">
    <text evidence="1">The sequence shown here is derived from an EMBL/GenBank/DDBJ whole genome shotgun (WGS) entry which is preliminary data.</text>
</comment>
<gene>
    <name evidence="1" type="ORF">DPMN_008210</name>
</gene>
<sequence length="120" mass="13398">MWQLKYSNVRKGYYPGGGNKLYNTDLNTAPVPSKRVNSQITSNKKCVIIVGTSIPSTTFYIISQALTSELRRDGWSSRNGNRGRGKNRDVVINIFTQSFVWARAQSDVSAHSLNASLNQE</sequence>
<reference evidence="1" key="1">
    <citation type="journal article" date="2019" name="bioRxiv">
        <title>The Genome of the Zebra Mussel, Dreissena polymorpha: A Resource for Invasive Species Research.</title>
        <authorList>
            <person name="McCartney M.A."/>
            <person name="Auch B."/>
            <person name="Kono T."/>
            <person name="Mallez S."/>
            <person name="Zhang Y."/>
            <person name="Obille A."/>
            <person name="Becker A."/>
            <person name="Abrahante J.E."/>
            <person name="Garbe J."/>
            <person name="Badalamenti J.P."/>
            <person name="Herman A."/>
            <person name="Mangelson H."/>
            <person name="Liachko I."/>
            <person name="Sullivan S."/>
            <person name="Sone E.D."/>
            <person name="Koren S."/>
            <person name="Silverstein K.A.T."/>
            <person name="Beckman K.B."/>
            <person name="Gohl D.M."/>
        </authorList>
    </citation>
    <scope>NUCLEOTIDE SEQUENCE</scope>
    <source>
        <strain evidence="1">Duluth1</strain>
        <tissue evidence="1">Whole animal</tissue>
    </source>
</reference>
<dbReference type="Proteomes" id="UP000828390">
    <property type="component" value="Unassembled WGS sequence"/>
</dbReference>
<reference evidence="1" key="2">
    <citation type="submission" date="2020-11" db="EMBL/GenBank/DDBJ databases">
        <authorList>
            <person name="McCartney M.A."/>
            <person name="Auch B."/>
            <person name="Kono T."/>
            <person name="Mallez S."/>
            <person name="Becker A."/>
            <person name="Gohl D.M."/>
            <person name="Silverstein K.A.T."/>
            <person name="Koren S."/>
            <person name="Bechman K.B."/>
            <person name="Herman A."/>
            <person name="Abrahante J.E."/>
            <person name="Garbe J."/>
        </authorList>
    </citation>
    <scope>NUCLEOTIDE SEQUENCE</scope>
    <source>
        <strain evidence="1">Duluth1</strain>
        <tissue evidence="1">Whole animal</tissue>
    </source>
</reference>
<evidence type="ECO:0000313" key="1">
    <source>
        <dbReference type="EMBL" id="KAH3884235.1"/>
    </source>
</evidence>
<proteinExistence type="predicted"/>
<protein>
    <submittedName>
        <fullName evidence="1">Uncharacterized protein</fullName>
    </submittedName>
</protein>
<dbReference type="EMBL" id="JAIWYP010000001">
    <property type="protein sequence ID" value="KAH3884235.1"/>
    <property type="molecule type" value="Genomic_DNA"/>
</dbReference>
<keyword evidence="2" id="KW-1185">Reference proteome</keyword>
<dbReference type="AlphaFoldDB" id="A0A9D4RYX9"/>
<accession>A0A9D4RYX9</accession>
<organism evidence="1 2">
    <name type="scientific">Dreissena polymorpha</name>
    <name type="common">Zebra mussel</name>
    <name type="synonym">Mytilus polymorpha</name>
    <dbReference type="NCBI Taxonomy" id="45954"/>
    <lineage>
        <taxon>Eukaryota</taxon>
        <taxon>Metazoa</taxon>
        <taxon>Spiralia</taxon>
        <taxon>Lophotrochozoa</taxon>
        <taxon>Mollusca</taxon>
        <taxon>Bivalvia</taxon>
        <taxon>Autobranchia</taxon>
        <taxon>Heteroconchia</taxon>
        <taxon>Euheterodonta</taxon>
        <taxon>Imparidentia</taxon>
        <taxon>Neoheterodontei</taxon>
        <taxon>Myida</taxon>
        <taxon>Dreissenoidea</taxon>
        <taxon>Dreissenidae</taxon>
        <taxon>Dreissena</taxon>
    </lineage>
</organism>
<name>A0A9D4RYX9_DREPO</name>